<keyword evidence="7" id="KW-1185">Reference proteome</keyword>
<dbReference type="PROSITE" id="PS50110">
    <property type="entry name" value="RESPONSE_REGULATORY"/>
    <property type="match status" value="1"/>
</dbReference>
<dbReference type="SUPFAM" id="SSF46894">
    <property type="entry name" value="C-terminal effector domain of the bipartite response regulators"/>
    <property type="match status" value="1"/>
</dbReference>
<reference evidence="6 7" key="1">
    <citation type="submission" date="2017-10" db="EMBL/GenBank/DDBJ databases">
        <title>Massilia psychrophilum sp. nov., a novel purple-pigmented bacterium isolated from Tianshan glacier, Xinjiang Municipality, China.</title>
        <authorList>
            <person name="Wang H."/>
        </authorList>
    </citation>
    <scope>NUCLEOTIDE SEQUENCE [LARGE SCALE GENOMIC DNA]</scope>
    <source>
        <strain evidence="6 7">JCM 30813</strain>
    </source>
</reference>
<dbReference type="Pfam" id="PF00486">
    <property type="entry name" value="Trans_reg_C"/>
    <property type="match status" value="1"/>
</dbReference>
<dbReference type="AlphaFoldDB" id="A0A2G8SXH3"/>
<dbReference type="CDD" id="cd00383">
    <property type="entry name" value="trans_reg_C"/>
    <property type="match status" value="1"/>
</dbReference>
<organism evidence="6 7">
    <name type="scientific">Massilia psychrophila</name>
    <dbReference type="NCBI Taxonomy" id="1603353"/>
    <lineage>
        <taxon>Bacteria</taxon>
        <taxon>Pseudomonadati</taxon>
        <taxon>Pseudomonadota</taxon>
        <taxon>Betaproteobacteria</taxon>
        <taxon>Burkholderiales</taxon>
        <taxon>Oxalobacteraceae</taxon>
        <taxon>Telluria group</taxon>
        <taxon>Massilia</taxon>
    </lineage>
</organism>
<evidence type="ECO:0000259" key="4">
    <source>
        <dbReference type="PROSITE" id="PS50110"/>
    </source>
</evidence>
<dbReference type="PROSITE" id="PS51755">
    <property type="entry name" value="OMPR_PHOB"/>
    <property type="match status" value="1"/>
</dbReference>
<keyword evidence="1 3" id="KW-0238">DNA-binding</keyword>
<dbReference type="GO" id="GO:0032993">
    <property type="term" value="C:protein-DNA complex"/>
    <property type="evidence" value="ECO:0007669"/>
    <property type="project" value="TreeGrafter"/>
</dbReference>
<dbReference type="GO" id="GO:0000156">
    <property type="term" value="F:phosphorelay response regulator activity"/>
    <property type="evidence" value="ECO:0007669"/>
    <property type="project" value="TreeGrafter"/>
</dbReference>
<dbReference type="GO" id="GO:0005829">
    <property type="term" value="C:cytosol"/>
    <property type="evidence" value="ECO:0007669"/>
    <property type="project" value="TreeGrafter"/>
</dbReference>
<keyword evidence="2" id="KW-0597">Phosphoprotein</keyword>
<dbReference type="GO" id="GO:0000976">
    <property type="term" value="F:transcription cis-regulatory region binding"/>
    <property type="evidence" value="ECO:0007669"/>
    <property type="project" value="TreeGrafter"/>
</dbReference>
<feature type="domain" description="OmpR/PhoB-type" evidence="5">
    <location>
        <begin position="127"/>
        <end position="221"/>
    </location>
</feature>
<feature type="modified residue" description="4-aspartylphosphate" evidence="2">
    <location>
        <position position="54"/>
    </location>
</feature>
<dbReference type="InterPro" id="IPR001867">
    <property type="entry name" value="OmpR/PhoB-type_DNA-bd"/>
</dbReference>
<proteinExistence type="predicted"/>
<dbReference type="InterPro" id="IPR036388">
    <property type="entry name" value="WH-like_DNA-bd_sf"/>
</dbReference>
<dbReference type="GO" id="GO:0006355">
    <property type="term" value="P:regulation of DNA-templated transcription"/>
    <property type="evidence" value="ECO:0007669"/>
    <property type="project" value="InterPro"/>
</dbReference>
<dbReference type="SMART" id="SM00862">
    <property type="entry name" value="Trans_reg_C"/>
    <property type="match status" value="1"/>
</dbReference>
<dbReference type="Proteomes" id="UP000228593">
    <property type="component" value="Unassembled WGS sequence"/>
</dbReference>
<evidence type="ECO:0000259" key="5">
    <source>
        <dbReference type="PROSITE" id="PS51755"/>
    </source>
</evidence>
<dbReference type="RefSeq" id="WP_099917292.1">
    <property type="nucleotide sequence ID" value="NZ_BMHS01000029.1"/>
</dbReference>
<evidence type="ECO:0000256" key="2">
    <source>
        <dbReference type="PROSITE-ProRule" id="PRU00169"/>
    </source>
</evidence>
<evidence type="ECO:0000256" key="1">
    <source>
        <dbReference type="ARBA" id="ARBA00023125"/>
    </source>
</evidence>
<evidence type="ECO:0000313" key="6">
    <source>
        <dbReference type="EMBL" id="PIL38487.1"/>
    </source>
</evidence>
<dbReference type="InterPro" id="IPR016032">
    <property type="entry name" value="Sig_transdc_resp-reg_C-effctor"/>
</dbReference>
<gene>
    <name evidence="6" type="ORF">CR103_17845</name>
</gene>
<feature type="DNA-binding region" description="OmpR/PhoB-type" evidence="3">
    <location>
        <begin position="127"/>
        <end position="221"/>
    </location>
</feature>
<comment type="caution">
    <text evidence="6">The sequence shown here is derived from an EMBL/GenBank/DDBJ whole genome shotgun (WGS) entry which is preliminary data.</text>
</comment>
<accession>A0A2G8SXH3</accession>
<dbReference type="OrthoDB" id="9802426at2"/>
<dbReference type="InterPro" id="IPR039420">
    <property type="entry name" value="WalR-like"/>
</dbReference>
<protein>
    <submittedName>
        <fullName evidence="6">DNA-binding response regulator</fullName>
    </submittedName>
</protein>
<dbReference type="InterPro" id="IPR011006">
    <property type="entry name" value="CheY-like_superfamily"/>
</dbReference>
<sequence length="221" mass="24151">MHILIIEDDLDLGTALQQALRAEGISSEWLRRVADAPGGFGNDTDNVYDCALLDVSLPDGSGLELLARWRRAGVALPVVIITARSSLDERLAGLDGGADDFLIKPFATAELVARIRAVLRRHARQASERWAIGDIEIEPRSYLAWLEGRALELSPREFHLLLELARGPGSVVPKGVLAQRLEPLGDAIDFGALEVHVSNLRRKIGAQRIRTVHGIGYMLVA</sequence>
<dbReference type="InterPro" id="IPR001789">
    <property type="entry name" value="Sig_transdc_resp-reg_receiver"/>
</dbReference>
<feature type="domain" description="Response regulatory" evidence="4">
    <location>
        <begin position="2"/>
        <end position="119"/>
    </location>
</feature>
<dbReference type="PANTHER" id="PTHR48111:SF36">
    <property type="entry name" value="TRANSCRIPTIONAL REGULATORY PROTEIN CUTR"/>
    <property type="match status" value="1"/>
</dbReference>
<evidence type="ECO:0000313" key="7">
    <source>
        <dbReference type="Proteomes" id="UP000228593"/>
    </source>
</evidence>
<dbReference type="Pfam" id="PF00072">
    <property type="entry name" value="Response_reg"/>
    <property type="match status" value="1"/>
</dbReference>
<dbReference type="EMBL" id="PDOB01000035">
    <property type="protein sequence ID" value="PIL38487.1"/>
    <property type="molecule type" value="Genomic_DNA"/>
</dbReference>
<dbReference type="SMART" id="SM00448">
    <property type="entry name" value="REC"/>
    <property type="match status" value="1"/>
</dbReference>
<dbReference type="Gene3D" id="3.40.50.2300">
    <property type="match status" value="1"/>
</dbReference>
<dbReference type="Gene3D" id="1.10.10.10">
    <property type="entry name" value="Winged helix-like DNA-binding domain superfamily/Winged helix DNA-binding domain"/>
    <property type="match status" value="1"/>
</dbReference>
<dbReference type="PANTHER" id="PTHR48111">
    <property type="entry name" value="REGULATOR OF RPOS"/>
    <property type="match status" value="1"/>
</dbReference>
<dbReference type="SUPFAM" id="SSF52172">
    <property type="entry name" value="CheY-like"/>
    <property type="match status" value="1"/>
</dbReference>
<evidence type="ECO:0000256" key="3">
    <source>
        <dbReference type="PROSITE-ProRule" id="PRU01091"/>
    </source>
</evidence>
<name>A0A2G8SXH3_9BURK</name>
<dbReference type="Gene3D" id="6.10.250.690">
    <property type="match status" value="1"/>
</dbReference>